<sequence>MPKPPTELSNASVNVAATSSQNEVSPTPKTPVTPVTVEAITSLHDLIKQDACAPLSDEASRRRLQMRVQKLASAAKISFAKEALLQNHSQLLYRINNEAKVRRSTRSLVIGKAKVMSYEDLDIARAARTAKDKAAAEKGKGKRGRKRKVPAREAEGDIEDEVEDGAHALEVGSSVCASKDKRTKQTSAQEPEPWRAPVALMYKGAT</sequence>
<evidence type="ECO:0000313" key="2">
    <source>
        <dbReference type="EMBL" id="KAF2791633.1"/>
    </source>
</evidence>
<name>A0A6A6X671_9PLEO</name>
<proteinExistence type="predicted"/>
<feature type="region of interest" description="Disordered" evidence="1">
    <location>
        <begin position="1"/>
        <end position="32"/>
    </location>
</feature>
<gene>
    <name evidence="2" type="ORF">K505DRAFT_326698</name>
</gene>
<feature type="compositionally biased region" description="Basic residues" evidence="1">
    <location>
        <begin position="140"/>
        <end position="149"/>
    </location>
</feature>
<dbReference type="EMBL" id="MU002009">
    <property type="protein sequence ID" value="KAF2791633.1"/>
    <property type="molecule type" value="Genomic_DNA"/>
</dbReference>
<keyword evidence="3" id="KW-1185">Reference proteome</keyword>
<evidence type="ECO:0000256" key="1">
    <source>
        <dbReference type="SAM" id="MobiDB-lite"/>
    </source>
</evidence>
<accession>A0A6A6X671</accession>
<evidence type="ECO:0000313" key="3">
    <source>
        <dbReference type="Proteomes" id="UP000799757"/>
    </source>
</evidence>
<feature type="region of interest" description="Disordered" evidence="1">
    <location>
        <begin position="130"/>
        <end position="197"/>
    </location>
</feature>
<reference evidence="2" key="1">
    <citation type="journal article" date="2020" name="Stud. Mycol.">
        <title>101 Dothideomycetes genomes: a test case for predicting lifestyles and emergence of pathogens.</title>
        <authorList>
            <person name="Haridas S."/>
            <person name="Albert R."/>
            <person name="Binder M."/>
            <person name="Bloem J."/>
            <person name="Labutti K."/>
            <person name="Salamov A."/>
            <person name="Andreopoulos B."/>
            <person name="Baker S."/>
            <person name="Barry K."/>
            <person name="Bills G."/>
            <person name="Bluhm B."/>
            <person name="Cannon C."/>
            <person name="Castanera R."/>
            <person name="Culley D."/>
            <person name="Daum C."/>
            <person name="Ezra D."/>
            <person name="Gonzalez J."/>
            <person name="Henrissat B."/>
            <person name="Kuo A."/>
            <person name="Liang C."/>
            <person name="Lipzen A."/>
            <person name="Lutzoni F."/>
            <person name="Magnuson J."/>
            <person name="Mondo S."/>
            <person name="Nolan M."/>
            <person name="Ohm R."/>
            <person name="Pangilinan J."/>
            <person name="Park H.-J."/>
            <person name="Ramirez L."/>
            <person name="Alfaro M."/>
            <person name="Sun H."/>
            <person name="Tritt A."/>
            <person name="Yoshinaga Y."/>
            <person name="Zwiers L.-H."/>
            <person name="Turgeon B."/>
            <person name="Goodwin S."/>
            <person name="Spatafora J."/>
            <person name="Crous P."/>
            <person name="Grigoriev I."/>
        </authorList>
    </citation>
    <scope>NUCLEOTIDE SEQUENCE</scope>
    <source>
        <strain evidence="2">CBS 109.77</strain>
    </source>
</reference>
<organism evidence="2 3">
    <name type="scientific">Melanomma pulvis-pyrius CBS 109.77</name>
    <dbReference type="NCBI Taxonomy" id="1314802"/>
    <lineage>
        <taxon>Eukaryota</taxon>
        <taxon>Fungi</taxon>
        <taxon>Dikarya</taxon>
        <taxon>Ascomycota</taxon>
        <taxon>Pezizomycotina</taxon>
        <taxon>Dothideomycetes</taxon>
        <taxon>Pleosporomycetidae</taxon>
        <taxon>Pleosporales</taxon>
        <taxon>Melanommataceae</taxon>
        <taxon>Melanomma</taxon>
    </lineage>
</organism>
<feature type="compositionally biased region" description="Low complexity" evidence="1">
    <location>
        <begin position="9"/>
        <end position="32"/>
    </location>
</feature>
<feature type="compositionally biased region" description="Basic and acidic residues" evidence="1">
    <location>
        <begin position="130"/>
        <end position="139"/>
    </location>
</feature>
<dbReference type="Proteomes" id="UP000799757">
    <property type="component" value="Unassembled WGS sequence"/>
</dbReference>
<dbReference type="OrthoDB" id="3787586at2759"/>
<protein>
    <submittedName>
        <fullName evidence="2">Uncharacterized protein</fullName>
    </submittedName>
</protein>
<dbReference type="AlphaFoldDB" id="A0A6A6X671"/>